<dbReference type="Proteomes" id="UP000198432">
    <property type="component" value="Unassembled WGS sequence"/>
</dbReference>
<sequence length="278" mass="31456">MIKITAVLIAVVGLMTFFFYETVPEPDITTTRGFEKLANLPNEVEESSGLVALPQQGLYLTHNDAGNKPYLYKLNEEGQLIETIKLDLKNKDWEDLTMDDQGNIYIADTGNNNNNRRDLAVFKLDLQRPERVQAIRYTYEDQQEFPPPKKERNFDSEASFWYGGAIYLVTKDRGRGETAKLYQLPDKPGQHQAKLIGRHALKTQVTGAAISPDGRTVALLGDEKLHLYTGFQEPATFYKGRHEEVELKKAGQTEGLTFRDNSTLIISSEGGSLYRYTL</sequence>
<dbReference type="EMBL" id="FZOQ01000006">
    <property type="protein sequence ID" value="SNS43131.1"/>
    <property type="molecule type" value="Genomic_DNA"/>
</dbReference>
<reference evidence="2" key="1">
    <citation type="submission" date="2017-06" db="EMBL/GenBank/DDBJ databases">
        <authorList>
            <person name="Varghese N."/>
            <person name="Submissions S."/>
        </authorList>
    </citation>
    <scope>NUCLEOTIDE SEQUENCE [LARGE SCALE GENOMIC DNA]</scope>
    <source>
        <strain evidence="2">NKM1</strain>
    </source>
</reference>
<gene>
    <name evidence="1" type="ORF">SAMN06296052_106137</name>
</gene>
<organism evidence="1 2">
    <name type="scientific">Pontibacter ummariensis</name>
    <dbReference type="NCBI Taxonomy" id="1610492"/>
    <lineage>
        <taxon>Bacteria</taxon>
        <taxon>Pseudomonadati</taxon>
        <taxon>Bacteroidota</taxon>
        <taxon>Cytophagia</taxon>
        <taxon>Cytophagales</taxon>
        <taxon>Hymenobacteraceae</taxon>
        <taxon>Pontibacter</taxon>
    </lineage>
</organism>
<dbReference type="SUPFAM" id="SSF50956">
    <property type="entry name" value="Thermostable phytase (3-phytase)"/>
    <property type="match status" value="1"/>
</dbReference>
<keyword evidence="2" id="KW-1185">Reference proteome</keyword>
<evidence type="ECO:0000313" key="2">
    <source>
        <dbReference type="Proteomes" id="UP000198432"/>
    </source>
</evidence>
<evidence type="ECO:0000313" key="1">
    <source>
        <dbReference type="EMBL" id="SNS43131.1"/>
    </source>
</evidence>
<protein>
    <recommendedName>
        <fullName evidence="3">SdiA-regulated</fullName>
    </recommendedName>
</protein>
<accession>A0A239EFD6</accession>
<name>A0A239EFD6_9BACT</name>
<dbReference type="RefSeq" id="WP_245842396.1">
    <property type="nucleotide sequence ID" value="NZ_FZOQ01000006.1"/>
</dbReference>
<proteinExistence type="predicted"/>
<evidence type="ECO:0008006" key="3">
    <source>
        <dbReference type="Google" id="ProtNLM"/>
    </source>
</evidence>
<dbReference type="AlphaFoldDB" id="A0A239EFD6"/>